<accession>A0A4U8TDS7</accession>
<dbReference type="Proteomes" id="UP000029733">
    <property type="component" value="Unassembled WGS sequence"/>
</dbReference>
<protein>
    <submittedName>
        <fullName evidence="1">Capsular biosynthesis protein</fullName>
    </submittedName>
</protein>
<reference evidence="1 2" key="1">
    <citation type="journal article" date="2014" name="Genome Announc.">
        <title>Draft genome sequences of eight enterohepatic helicobacter species isolated from both laboratory and wild rodents.</title>
        <authorList>
            <person name="Sheh A."/>
            <person name="Shen Z."/>
            <person name="Fox J.G."/>
        </authorList>
    </citation>
    <scope>NUCLEOTIDE SEQUENCE [LARGE SCALE GENOMIC DNA]</scope>
    <source>
        <strain evidence="1 2">MIT 09-6949</strain>
    </source>
</reference>
<dbReference type="AlphaFoldDB" id="A0A4U8TDS7"/>
<dbReference type="SUPFAM" id="SSF53756">
    <property type="entry name" value="UDP-Glycosyltransferase/glycogen phosphorylase"/>
    <property type="match status" value="1"/>
</dbReference>
<name>A0A4U8TDS7_9HELI</name>
<keyword evidence="2" id="KW-1185">Reference proteome</keyword>
<proteinExistence type="predicted"/>
<sequence length="402" mass="46390">MMCEICVICDHDITKKPRSSRMLKLLDMLRHKHRAKMHLNVISKACEQGDFKALHIQAHLLNFPSDKSSKQRTKAENEMIIKYCEIGDFKPLIFTQNRQILPTLLDSLNPQDVLIVEDITLLPFAVSYKNTHTSCKILIDLREFYPLEYENDTEWLRSFGRFFSHLCQTYLPYVDLAISVSEGLCERYRSEFHIICDIFYSLPPFFDITPKILQDTKEIKILYHGFISPDRSSMELLELAELLCGTHYRLYIMALSNQRGFLEEFCKRADSIPTLTMLAPVRLPDIIPTSAQYDIGLIPFKPTTFNLAHCMPNKLFEYIQSRLAILTTPLQDVSAFVQSHKCGVITQGFEVQDIAQSLLNLSIEDINIYKMQAQKAAQKWHLEANLSILENLLCNKLGISIE</sequence>
<dbReference type="EMBL" id="JRPR02000001">
    <property type="protein sequence ID" value="TLD97458.1"/>
    <property type="molecule type" value="Genomic_DNA"/>
</dbReference>
<comment type="caution">
    <text evidence="1">The sequence shown here is derived from an EMBL/GenBank/DDBJ whole genome shotgun (WGS) entry which is preliminary data.</text>
</comment>
<gene>
    <name evidence="1" type="ORF">LS71_001525</name>
</gene>
<organism evidence="1 2">
    <name type="scientific">Helicobacter jaachi</name>
    <dbReference type="NCBI Taxonomy" id="1677920"/>
    <lineage>
        <taxon>Bacteria</taxon>
        <taxon>Pseudomonadati</taxon>
        <taxon>Campylobacterota</taxon>
        <taxon>Epsilonproteobacteria</taxon>
        <taxon>Campylobacterales</taxon>
        <taxon>Helicobacteraceae</taxon>
        <taxon>Helicobacter</taxon>
    </lineage>
</organism>
<dbReference type="OrthoDB" id="9815351at2"/>
<evidence type="ECO:0000313" key="2">
    <source>
        <dbReference type="Proteomes" id="UP000029733"/>
    </source>
</evidence>
<dbReference type="STRING" id="1677920.LS71_00305"/>
<evidence type="ECO:0000313" key="1">
    <source>
        <dbReference type="EMBL" id="TLD97458.1"/>
    </source>
</evidence>
<dbReference type="Gene3D" id="3.40.50.2000">
    <property type="entry name" value="Glycogen Phosphorylase B"/>
    <property type="match status" value="1"/>
</dbReference>